<dbReference type="SUPFAM" id="SSF56281">
    <property type="entry name" value="Metallo-hydrolase/oxidoreductase"/>
    <property type="match status" value="1"/>
</dbReference>
<feature type="non-terminal residue" evidence="2">
    <location>
        <position position="1"/>
    </location>
</feature>
<organism evidence="2">
    <name type="scientific">marine sediment metagenome</name>
    <dbReference type="NCBI Taxonomy" id="412755"/>
    <lineage>
        <taxon>unclassified sequences</taxon>
        <taxon>metagenomes</taxon>
        <taxon>ecological metagenomes</taxon>
    </lineage>
</organism>
<reference evidence="2" key="1">
    <citation type="journal article" date="2014" name="Front. Microbiol.">
        <title>High frequency of phylogenetically diverse reductive dehalogenase-homologous genes in deep subseafloor sedimentary metagenomes.</title>
        <authorList>
            <person name="Kawai M."/>
            <person name="Futagami T."/>
            <person name="Toyoda A."/>
            <person name="Takaki Y."/>
            <person name="Nishi S."/>
            <person name="Hori S."/>
            <person name="Arai W."/>
            <person name="Tsubouchi T."/>
            <person name="Morono Y."/>
            <person name="Uchiyama I."/>
            <person name="Ito T."/>
            <person name="Fujiyama A."/>
            <person name="Inagaki F."/>
            <person name="Takami H."/>
        </authorList>
    </citation>
    <scope>NUCLEOTIDE SEQUENCE</scope>
    <source>
        <strain evidence="2">Expedition CK06-06</strain>
    </source>
</reference>
<dbReference type="EMBL" id="BARU01001536">
    <property type="protein sequence ID" value="GAH18825.1"/>
    <property type="molecule type" value="Genomic_DNA"/>
</dbReference>
<proteinExistence type="predicted"/>
<gene>
    <name evidence="2" type="ORF">S03H2_03987</name>
</gene>
<dbReference type="Pfam" id="PF00753">
    <property type="entry name" value="Lactamase_B"/>
    <property type="match status" value="1"/>
</dbReference>
<sequence length="185" mass="21120">NQHFKIVKHKDYLYVIQENISIVHSAYTNDPLNMYLILGNHSALLIDTGCGISPLKPIVDKLIGSRKLLVFNSHAHWDHVLGNEEFDEVYIHENEEKIVSEPYDLSHAKELFAKYYANRNFSIPPAKIIKKLRDGDIFDLGNISIEVIHAPGHSLGSICLLTNKNELFTGDVAYYGEHFLKYVKN</sequence>
<dbReference type="PANTHER" id="PTHR42951:SF4">
    <property type="entry name" value="ACYL-COENZYME A THIOESTERASE MBLAC2"/>
    <property type="match status" value="1"/>
</dbReference>
<dbReference type="InterPro" id="IPR050855">
    <property type="entry name" value="NDM-1-like"/>
</dbReference>
<protein>
    <recommendedName>
        <fullName evidence="1">Metallo-beta-lactamase domain-containing protein</fullName>
    </recommendedName>
</protein>
<name>X1EEP8_9ZZZZ</name>
<dbReference type="AlphaFoldDB" id="X1EEP8"/>
<feature type="domain" description="Metallo-beta-lactamase" evidence="1">
    <location>
        <begin position="31"/>
        <end position="178"/>
    </location>
</feature>
<evidence type="ECO:0000313" key="2">
    <source>
        <dbReference type="EMBL" id="GAH18825.1"/>
    </source>
</evidence>
<dbReference type="SMART" id="SM00849">
    <property type="entry name" value="Lactamase_B"/>
    <property type="match status" value="1"/>
</dbReference>
<dbReference type="Gene3D" id="3.60.15.10">
    <property type="entry name" value="Ribonuclease Z/Hydroxyacylglutathione hydrolase-like"/>
    <property type="match status" value="1"/>
</dbReference>
<evidence type="ECO:0000259" key="1">
    <source>
        <dbReference type="SMART" id="SM00849"/>
    </source>
</evidence>
<accession>X1EEP8</accession>
<dbReference type="InterPro" id="IPR001279">
    <property type="entry name" value="Metallo-B-lactamas"/>
</dbReference>
<dbReference type="InterPro" id="IPR036866">
    <property type="entry name" value="RibonucZ/Hydroxyglut_hydro"/>
</dbReference>
<dbReference type="PANTHER" id="PTHR42951">
    <property type="entry name" value="METALLO-BETA-LACTAMASE DOMAIN-CONTAINING"/>
    <property type="match status" value="1"/>
</dbReference>
<comment type="caution">
    <text evidence="2">The sequence shown here is derived from an EMBL/GenBank/DDBJ whole genome shotgun (WGS) entry which is preliminary data.</text>
</comment>